<dbReference type="RefSeq" id="XP_055885291.1">
    <property type="nucleotide sequence ID" value="XM_056029316.1"/>
</dbReference>
<dbReference type="GeneID" id="106050213"/>
<dbReference type="Proteomes" id="UP001165740">
    <property type="component" value="Chromosome 5"/>
</dbReference>
<keyword evidence="1" id="KW-1185">Reference proteome</keyword>
<evidence type="ECO:0000313" key="1">
    <source>
        <dbReference type="Proteomes" id="UP001165740"/>
    </source>
</evidence>
<accession>A0A9W3ADK6</accession>
<organism evidence="1 2">
    <name type="scientific">Biomphalaria glabrata</name>
    <name type="common">Bloodfluke planorb</name>
    <name type="synonym">Freshwater snail</name>
    <dbReference type="NCBI Taxonomy" id="6526"/>
    <lineage>
        <taxon>Eukaryota</taxon>
        <taxon>Metazoa</taxon>
        <taxon>Spiralia</taxon>
        <taxon>Lophotrochozoa</taxon>
        <taxon>Mollusca</taxon>
        <taxon>Gastropoda</taxon>
        <taxon>Heterobranchia</taxon>
        <taxon>Euthyneura</taxon>
        <taxon>Panpulmonata</taxon>
        <taxon>Hygrophila</taxon>
        <taxon>Lymnaeoidea</taxon>
        <taxon>Planorbidae</taxon>
        <taxon>Biomphalaria</taxon>
    </lineage>
</organism>
<sequence>MLKNNAVAALQKPKRYKTSRTNTLSISAIFRIAISSVNAHRGLELRCYKFSPRVHDVNKTKTSVQLYDYEAKVWKETFESMGRLKELHLKEATPFTTLNKAPYHCSALSRDYKVAYGKMSQVEGASVKGTFKPKKEVKVSYCNCIFSSHLPKYNEPTSFTFGLLVFTIRKGENTLIVTFETMTAAYDAVNKPMPFSRIVITWLEPRMYNYGHYCAFKLYTVTTDNTWNKLINQIVKKEKSILKASHPGSRKTLKFDT</sequence>
<dbReference type="AlphaFoldDB" id="A0A9W3ADK6"/>
<name>A0A9W3ADK6_BIOGL</name>
<evidence type="ECO:0000313" key="2">
    <source>
        <dbReference type="RefSeq" id="XP_055885291.1"/>
    </source>
</evidence>
<protein>
    <submittedName>
        <fullName evidence="2">Uncharacterized protein LOC106050213 isoform X2</fullName>
    </submittedName>
</protein>
<gene>
    <name evidence="2" type="primary">LOC106050213</name>
</gene>
<reference evidence="2" key="1">
    <citation type="submission" date="2025-08" db="UniProtKB">
        <authorList>
            <consortium name="RefSeq"/>
        </authorList>
    </citation>
    <scope>IDENTIFICATION</scope>
</reference>
<proteinExistence type="predicted"/>